<evidence type="ECO:0008006" key="4">
    <source>
        <dbReference type="Google" id="ProtNLM"/>
    </source>
</evidence>
<sequence>MAPPRKKLKAVRQYSVDYIAFGFVPSPADRTRPMCLICSNVFSNEGMKPSRMRDHLEKMHSDKKDKPAEYFKKLRDDREKTTPSISSPRPFRLLLPR</sequence>
<dbReference type="AlphaFoldDB" id="A0AAW1JIU3"/>
<protein>
    <recommendedName>
        <fullName evidence="4">Zinc finger BED domain-containing protein 5</fullName>
    </recommendedName>
</protein>
<dbReference type="EMBL" id="JASPKY010000363">
    <property type="protein sequence ID" value="KAK9703844.1"/>
    <property type="molecule type" value="Genomic_DNA"/>
</dbReference>
<gene>
    <name evidence="2" type="ORF">QE152_g29127</name>
</gene>
<reference evidence="2 3" key="1">
    <citation type="journal article" date="2024" name="BMC Genomics">
        <title>De novo assembly and annotation of Popillia japonica's genome with initial clues to its potential as an invasive pest.</title>
        <authorList>
            <person name="Cucini C."/>
            <person name="Boschi S."/>
            <person name="Funari R."/>
            <person name="Cardaioli E."/>
            <person name="Iannotti N."/>
            <person name="Marturano G."/>
            <person name="Paoli F."/>
            <person name="Bruttini M."/>
            <person name="Carapelli A."/>
            <person name="Frati F."/>
            <person name="Nardi F."/>
        </authorList>
    </citation>
    <scope>NUCLEOTIDE SEQUENCE [LARGE SCALE GENOMIC DNA]</scope>
    <source>
        <strain evidence="2">DMR45628</strain>
    </source>
</reference>
<proteinExistence type="predicted"/>
<dbReference type="Proteomes" id="UP001458880">
    <property type="component" value="Unassembled WGS sequence"/>
</dbReference>
<evidence type="ECO:0000256" key="1">
    <source>
        <dbReference type="SAM" id="MobiDB-lite"/>
    </source>
</evidence>
<comment type="caution">
    <text evidence="2">The sequence shown here is derived from an EMBL/GenBank/DDBJ whole genome shotgun (WGS) entry which is preliminary data.</text>
</comment>
<evidence type="ECO:0000313" key="2">
    <source>
        <dbReference type="EMBL" id="KAK9703844.1"/>
    </source>
</evidence>
<feature type="region of interest" description="Disordered" evidence="1">
    <location>
        <begin position="74"/>
        <end position="97"/>
    </location>
</feature>
<name>A0AAW1JIU3_POPJA</name>
<keyword evidence="3" id="KW-1185">Reference proteome</keyword>
<evidence type="ECO:0000313" key="3">
    <source>
        <dbReference type="Proteomes" id="UP001458880"/>
    </source>
</evidence>
<organism evidence="2 3">
    <name type="scientific">Popillia japonica</name>
    <name type="common">Japanese beetle</name>
    <dbReference type="NCBI Taxonomy" id="7064"/>
    <lineage>
        <taxon>Eukaryota</taxon>
        <taxon>Metazoa</taxon>
        <taxon>Ecdysozoa</taxon>
        <taxon>Arthropoda</taxon>
        <taxon>Hexapoda</taxon>
        <taxon>Insecta</taxon>
        <taxon>Pterygota</taxon>
        <taxon>Neoptera</taxon>
        <taxon>Endopterygota</taxon>
        <taxon>Coleoptera</taxon>
        <taxon>Polyphaga</taxon>
        <taxon>Scarabaeiformia</taxon>
        <taxon>Scarabaeidae</taxon>
        <taxon>Rutelinae</taxon>
        <taxon>Popillia</taxon>
    </lineage>
</organism>
<accession>A0AAW1JIU3</accession>